<gene>
    <name evidence="2" type="ORF">MVEN_00116900</name>
</gene>
<evidence type="ECO:0000313" key="2">
    <source>
        <dbReference type="EMBL" id="KAF7372545.1"/>
    </source>
</evidence>
<sequence>MSSNTALGDVLLNRREGTPPGQIPSDTPFTTGSLSIQLVGDDARHAILAAQNSDCLPAAVATGPTQRLFLNPIPHEDEDGWKLAKKMPIEDLAPWFDDLHNDFTVHTMHPKQDFPPSLLREQTADDGNKAGMVDEEDEGDEMDLNCDDDEAVVSKVRPWTACSTLVKLHAEVYASDLGTVFVWQQHEHPDVPLADCAQALQFSRLQRSIFLESLRLHGIKVSALVIETQRLPPAALGRTTPLPPWREATSRELESMHVAVKQRELLDRNPWRATHLIVKANKDKIYRYVPHDFSKPDLESKFTIGLTDEYSLDSAIAYTLDDGGLGK</sequence>
<protein>
    <submittedName>
        <fullName evidence="2">Uncharacterized protein</fullName>
    </submittedName>
</protein>
<evidence type="ECO:0000256" key="1">
    <source>
        <dbReference type="SAM" id="MobiDB-lite"/>
    </source>
</evidence>
<keyword evidence="3" id="KW-1185">Reference proteome</keyword>
<accession>A0A8H6ZBA8</accession>
<dbReference type="EMBL" id="JACAZI010000001">
    <property type="protein sequence ID" value="KAF7372545.1"/>
    <property type="molecule type" value="Genomic_DNA"/>
</dbReference>
<dbReference type="AlphaFoldDB" id="A0A8H6ZBA8"/>
<reference evidence="2" key="1">
    <citation type="submission" date="2020-05" db="EMBL/GenBank/DDBJ databases">
        <title>Mycena genomes resolve the evolution of fungal bioluminescence.</title>
        <authorList>
            <person name="Tsai I.J."/>
        </authorList>
    </citation>
    <scope>NUCLEOTIDE SEQUENCE</scope>
    <source>
        <strain evidence="2">CCC161011</strain>
    </source>
</reference>
<proteinExistence type="predicted"/>
<feature type="region of interest" description="Disordered" evidence="1">
    <location>
        <begin position="1"/>
        <end position="29"/>
    </location>
</feature>
<dbReference type="OrthoDB" id="2871905at2759"/>
<name>A0A8H6ZBA8_9AGAR</name>
<comment type="caution">
    <text evidence="2">The sequence shown here is derived from an EMBL/GenBank/DDBJ whole genome shotgun (WGS) entry which is preliminary data.</text>
</comment>
<dbReference type="Proteomes" id="UP000620124">
    <property type="component" value="Unassembled WGS sequence"/>
</dbReference>
<organism evidence="2 3">
    <name type="scientific">Mycena venus</name>
    <dbReference type="NCBI Taxonomy" id="2733690"/>
    <lineage>
        <taxon>Eukaryota</taxon>
        <taxon>Fungi</taxon>
        <taxon>Dikarya</taxon>
        <taxon>Basidiomycota</taxon>
        <taxon>Agaricomycotina</taxon>
        <taxon>Agaricomycetes</taxon>
        <taxon>Agaricomycetidae</taxon>
        <taxon>Agaricales</taxon>
        <taxon>Marasmiineae</taxon>
        <taxon>Mycenaceae</taxon>
        <taxon>Mycena</taxon>
    </lineage>
</organism>
<evidence type="ECO:0000313" key="3">
    <source>
        <dbReference type="Proteomes" id="UP000620124"/>
    </source>
</evidence>